<keyword evidence="2 7" id="KW-0813">Transport</keyword>
<evidence type="ECO:0000313" key="10">
    <source>
        <dbReference type="EMBL" id="SDH07536.1"/>
    </source>
</evidence>
<feature type="domain" description="TonB-dependent receptor plug" evidence="9">
    <location>
        <begin position="155"/>
        <end position="278"/>
    </location>
</feature>
<comment type="subcellular location">
    <subcellularLocation>
        <location evidence="1 7">Cell outer membrane</location>
        <topology evidence="1 7">Multi-pass membrane protein</topology>
    </subcellularLocation>
</comment>
<dbReference type="SUPFAM" id="SSF56935">
    <property type="entry name" value="Porins"/>
    <property type="match status" value="1"/>
</dbReference>
<dbReference type="InterPro" id="IPR023996">
    <property type="entry name" value="TonB-dep_OMP_SusC/RagA"/>
</dbReference>
<name>A0A1G7ZG79_9FLAO</name>
<dbReference type="NCBIfam" id="TIGR04056">
    <property type="entry name" value="OMP_RagA_SusC"/>
    <property type="match status" value="1"/>
</dbReference>
<dbReference type="EMBL" id="FNDB01000004">
    <property type="protein sequence ID" value="SDH07536.1"/>
    <property type="molecule type" value="Genomic_DNA"/>
</dbReference>
<dbReference type="PROSITE" id="PS52016">
    <property type="entry name" value="TONB_DEPENDENT_REC_3"/>
    <property type="match status" value="1"/>
</dbReference>
<dbReference type="NCBIfam" id="TIGR04057">
    <property type="entry name" value="SusC_RagA_signa"/>
    <property type="match status" value="1"/>
</dbReference>
<dbReference type="Gene3D" id="2.40.170.20">
    <property type="entry name" value="TonB-dependent receptor, beta-barrel domain"/>
    <property type="match status" value="1"/>
</dbReference>
<dbReference type="GO" id="GO:0009279">
    <property type="term" value="C:cell outer membrane"/>
    <property type="evidence" value="ECO:0007669"/>
    <property type="project" value="UniProtKB-SubCell"/>
</dbReference>
<protein>
    <submittedName>
        <fullName evidence="10">TonB-linked outer membrane protein, SusC/RagA family</fullName>
    </submittedName>
</protein>
<dbReference type="RefSeq" id="WP_091256186.1">
    <property type="nucleotide sequence ID" value="NZ_FNDB01000004.1"/>
</dbReference>
<evidence type="ECO:0000256" key="3">
    <source>
        <dbReference type="ARBA" id="ARBA00022452"/>
    </source>
</evidence>
<evidence type="ECO:0000256" key="1">
    <source>
        <dbReference type="ARBA" id="ARBA00004571"/>
    </source>
</evidence>
<evidence type="ECO:0000256" key="6">
    <source>
        <dbReference type="ARBA" id="ARBA00023237"/>
    </source>
</evidence>
<organism evidence="10 11">
    <name type="scientific">Flavobacterium omnivorum</name>
    <dbReference type="NCBI Taxonomy" id="178355"/>
    <lineage>
        <taxon>Bacteria</taxon>
        <taxon>Pseudomonadati</taxon>
        <taxon>Bacteroidota</taxon>
        <taxon>Flavobacteriia</taxon>
        <taxon>Flavobacteriales</taxon>
        <taxon>Flavobacteriaceae</taxon>
        <taxon>Flavobacterium</taxon>
    </lineage>
</organism>
<keyword evidence="11" id="KW-1185">Reference proteome</keyword>
<dbReference type="Gene3D" id="2.60.40.1120">
    <property type="entry name" value="Carboxypeptidase-like, regulatory domain"/>
    <property type="match status" value="1"/>
</dbReference>
<evidence type="ECO:0000256" key="2">
    <source>
        <dbReference type="ARBA" id="ARBA00022448"/>
    </source>
</evidence>
<evidence type="ECO:0000259" key="9">
    <source>
        <dbReference type="Pfam" id="PF07715"/>
    </source>
</evidence>
<evidence type="ECO:0000256" key="5">
    <source>
        <dbReference type="ARBA" id="ARBA00023136"/>
    </source>
</evidence>
<gene>
    <name evidence="10" type="ORF">SAMN04488062_10448</name>
</gene>
<dbReference type="InterPro" id="IPR008969">
    <property type="entry name" value="CarboxyPept-like_regulatory"/>
</dbReference>
<dbReference type="InterPro" id="IPR023997">
    <property type="entry name" value="TonB-dep_OMP_SusC/RagA_CS"/>
</dbReference>
<evidence type="ECO:0000313" key="11">
    <source>
        <dbReference type="Proteomes" id="UP000199274"/>
    </source>
</evidence>
<feature type="signal peptide" evidence="8">
    <location>
        <begin position="1"/>
        <end position="31"/>
    </location>
</feature>
<feature type="chain" id="PRO_5011478150" evidence="8">
    <location>
        <begin position="32"/>
        <end position="1025"/>
    </location>
</feature>
<dbReference type="Proteomes" id="UP000199274">
    <property type="component" value="Unassembled WGS sequence"/>
</dbReference>
<sequence length="1025" mass="114341">MKKKSVYRSRKPFIYPLIFGIFLNSISPTLAHNPFPSNNKEKERPKIKFCIVVPLWQYKQQNQISGTITDGTSPLPGVTISIKGKRNNTVSSDFKGQYTLTATATDTLMVSFIGFKTAIVPINSRKTVNVQLQQDLTTLKEVRVNAGYYSVKESERTGNIARITAKDIETQPVTNVLATMQGRMAGVNITQTTGVPGGGFDIKIRGQNSLRAEANAPLYLIDGVPYAADPIGHNQTATSFPTVTSPLNSINPSSIESIEILKDADATAIYGSRGANGVVLITTKKGKPGKTSFRVQASSGAGTVTQFMKLMNTSQYLEMRKQAFLNDGLTDYNPWDYDINGTWDQNRNTDWQKELLGNTAQFNDIQGTLSGGSEQTQFLLSANYHNESSVFKGPFAYKKGGANINMNHQSENNKFKVSFSGAYTLQHNDQPAFDFSYEARSLPPNAPALYKPDGSLNWENGTWENPLRNLNAKFESKTKDLIANTLLSYELLPGLVLKSSMGYTDLSTIETRIAPSTIYNPAYNVTSDRSALFNNTTSRSSWIIEPQINWEKESAIGKIRVLVGSTFQQQTTNMLVQGANGFSSNSLIYNLAAAKYINVLVHEETLYKYQAIFGRFNYDWQGRYIVNLTARRDGSSRFGPGNQFANFGAIGAAWLFSKENFLEDNSWWSFGKIRASIGTTGNDQIGDYQFFNTYTTTGISYNGTIGLQPSRLFNPNFGWETNNKLEAAVELGFLQDRIFATASWYQNRSSNQLVGMPLTGTTGFTVLQSNLDATVENTGLEMTIQTANFNNHNFSWTTSLNLTLSKNKLLRFPGLESSPYNQQYRIGEPLNIALLYKYKGINPQTGVYEFEDTNNDGVISFPEDRQTAADLNPKFFGGLQNQLRYKNWKLDFLFQFVKQKNRSYPMGAAGMMSNQRTTAINSWLQPGDQTNYQIYTAGNNYDALIADYYYSESDASVIDASFIRLKNIALSFDVPLKLRETQFKIIAQAQNLLTFTKFNEGDPEFTSYGFLPPLKVITAGVQLTF</sequence>
<dbReference type="InterPro" id="IPR039426">
    <property type="entry name" value="TonB-dep_rcpt-like"/>
</dbReference>
<dbReference type="STRING" id="178355.SAMN04488062_10448"/>
<keyword evidence="3 7" id="KW-1134">Transmembrane beta strand</keyword>
<evidence type="ECO:0000256" key="7">
    <source>
        <dbReference type="PROSITE-ProRule" id="PRU01360"/>
    </source>
</evidence>
<accession>A0A1G7ZG79</accession>
<keyword evidence="8" id="KW-0732">Signal</keyword>
<comment type="similarity">
    <text evidence="7">Belongs to the TonB-dependent receptor family.</text>
</comment>
<dbReference type="AlphaFoldDB" id="A0A1G7ZG79"/>
<keyword evidence="4 7" id="KW-0812">Transmembrane</keyword>
<dbReference type="OrthoDB" id="9768177at2"/>
<reference evidence="11" key="1">
    <citation type="submission" date="2016-10" db="EMBL/GenBank/DDBJ databases">
        <authorList>
            <person name="Varghese N."/>
            <person name="Submissions S."/>
        </authorList>
    </citation>
    <scope>NUCLEOTIDE SEQUENCE [LARGE SCALE GENOMIC DNA]</scope>
    <source>
        <strain evidence="11">CGMCC 1.2747</strain>
    </source>
</reference>
<proteinExistence type="inferred from homology"/>
<dbReference type="SUPFAM" id="SSF49464">
    <property type="entry name" value="Carboxypeptidase regulatory domain-like"/>
    <property type="match status" value="1"/>
</dbReference>
<keyword evidence="5 7" id="KW-0472">Membrane</keyword>
<keyword evidence="6 7" id="KW-0998">Cell outer membrane</keyword>
<evidence type="ECO:0000256" key="8">
    <source>
        <dbReference type="SAM" id="SignalP"/>
    </source>
</evidence>
<evidence type="ECO:0000256" key="4">
    <source>
        <dbReference type="ARBA" id="ARBA00022692"/>
    </source>
</evidence>
<dbReference type="Pfam" id="PF07715">
    <property type="entry name" value="Plug"/>
    <property type="match status" value="1"/>
</dbReference>
<dbReference type="InterPro" id="IPR037066">
    <property type="entry name" value="Plug_dom_sf"/>
</dbReference>
<dbReference type="InterPro" id="IPR036942">
    <property type="entry name" value="Beta-barrel_TonB_sf"/>
</dbReference>
<dbReference type="InterPro" id="IPR012910">
    <property type="entry name" value="Plug_dom"/>
</dbReference>
<dbReference type="Pfam" id="PF13715">
    <property type="entry name" value="CarbopepD_reg_2"/>
    <property type="match status" value="1"/>
</dbReference>
<dbReference type="Gene3D" id="2.170.130.10">
    <property type="entry name" value="TonB-dependent receptor, plug domain"/>
    <property type="match status" value="1"/>
</dbReference>